<comment type="caution">
    <text evidence="1">The sequence shown here is derived from an EMBL/GenBank/DDBJ whole genome shotgun (WGS) entry which is preliminary data.</text>
</comment>
<dbReference type="EMBL" id="MNAD01000820">
    <property type="protein sequence ID" value="OJT10075.1"/>
    <property type="molecule type" value="Genomic_DNA"/>
</dbReference>
<dbReference type="PANTHER" id="PTHR43881">
    <property type="entry name" value="GAMMA-GLUTAMYLTRANSPEPTIDASE (AFU_ORTHOLOGUE AFUA_4G13580)"/>
    <property type="match status" value="1"/>
</dbReference>
<dbReference type="STRING" id="154538.A0A1M2VR56"/>
<proteinExistence type="predicted"/>
<reference evidence="1 2" key="1">
    <citation type="submission" date="2016-10" db="EMBL/GenBank/DDBJ databases">
        <title>Genome sequence of the basidiomycete white-rot fungus Trametes pubescens.</title>
        <authorList>
            <person name="Makela M.R."/>
            <person name="Granchi Z."/>
            <person name="Peng M."/>
            <person name="De Vries R.P."/>
            <person name="Grigoriev I."/>
            <person name="Riley R."/>
            <person name="Hilden K."/>
        </authorList>
    </citation>
    <scope>NUCLEOTIDE SEQUENCE [LARGE SCALE GENOMIC DNA]</scope>
    <source>
        <strain evidence="1 2">FBCC735</strain>
    </source>
</reference>
<accession>A0A1M2VR56</accession>
<dbReference type="InterPro" id="IPR052896">
    <property type="entry name" value="GGT-like_enzyme"/>
</dbReference>
<evidence type="ECO:0000313" key="2">
    <source>
        <dbReference type="Proteomes" id="UP000184267"/>
    </source>
</evidence>
<organism evidence="1 2">
    <name type="scientific">Trametes pubescens</name>
    <name type="common">White-rot fungus</name>
    <dbReference type="NCBI Taxonomy" id="154538"/>
    <lineage>
        <taxon>Eukaryota</taxon>
        <taxon>Fungi</taxon>
        <taxon>Dikarya</taxon>
        <taxon>Basidiomycota</taxon>
        <taxon>Agaricomycotina</taxon>
        <taxon>Agaricomycetes</taxon>
        <taxon>Polyporales</taxon>
        <taxon>Polyporaceae</taxon>
        <taxon>Trametes</taxon>
    </lineage>
</organism>
<dbReference type="SUPFAM" id="SSF56235">
    <property type="entry name" value="N-terminal nucleophile aminohydrolases (Ntn hydrolases)"/>
    <property type="match status" value="1"/>
</dbReference>
<dbReference type="PANTHER" id="PTHR43881:SF1">
    <property type="entry name" value="GAMMA-GLUTAMYLTRANSPEPTIDASE (AFU_ORTHOLOGUE AFUA_4G13580)"/>
    <property type="match status" value="1"/>
</dbReference>
<gene>
    <name evidence="1" type="ORF">TRAPUB_13431</name>
</gene>
<dbReference type="OrthoDB" id="2015213at2759"/>
<keyword evidence="2" id="KW-1185">Reference proteome</keyword>
<sequence length="96" mass="9936">MKIDWSKVEQPEFVPYRFGSRRSVVYGSKGVVAASQPLAVEAGLEILRKGGNAGNARSLLPNHEPSLTPISNPADAAVATSAALNVTEPSCCGIGG</sequence>
<protein>
    <submittedName>
        <fullName evidence="1">Uncharacterized protein</fullName>
    </submittedName>
</protein>
<dbReference type="AlphaFoldDB" id="A0A1M2VR56"/>
<evidence type="ECO:0000313" key="1">
    <source>
        <dbReference type="EMBL" id="OJT10075.1"/>
    </source>
</evidence>
<name>A0A1M2VR56_TRAPU</name>
<dbReference type="InterPro" id="IPR029055">
    <property type="entry name" value="Ntn_hydrolases_N"/>
</dbReference>
<dbReference type="Proteomes" id="UP000184267">
    <property type="component" value="Unassembled WGS sequence"/>
</dbReference>